<name>A0A3N9X9D3_9ACTN</name>
<keyword evidence="1" id="KW-1133">Transmembrane helix</keyword>
<keyword evidence="4" id="KW-1185">Reference proteome</keyword>
<evidence type="ECO:0000313" key="3">
    <source>
        <dbReference type="EMBL" id="RQX02997.1"/>
    </source>
</evidence>
<feature type="transmembrane region" description="Helical" evidence="1">
    <location>
        <begin position="92"/>
        <end position="115"/>
    </location>
</feature>
<sequence>MGLQLPGELVSLLSMLGYDWPTSDEEKLFELGQAWLGFSEQMANATQSAGGVAQEVWASNQGLAINAFREWWTAQDSAPGVLDRGANGAATVGIGLIVCAGVVLALKISVIVQLVILAVQIAQAIATAVATFGASLVEIPIFKIITSKILDLLIDQAVSAVLGG</sequence>
<accession>A0A3N9X9D3</accession>
<dbReference type="Proteomes" id="UP000282312">
    <property type="component" value="Unassembled WGS sequence"/>
</dbReference>
<keyword evidence="1" id="KW-0812">Transmembrane</keyword>
<dbReference type="AlphaFoldDB" id="A0A3N9X9D3"/>
<keyword evidence="1" id="KW-0472">Membrane</keyword>
<dbReference type="EMBL" id="QGSZ01000198">
    <property type="protein sequence ID" value="RQX02997.1"/>
    <property type="molecule type" value="Genomic_DNA"/>
</dbReference>
<evidence type="ECO:0000256" key="1">
    <source>
        <dbReference type="SAM" id="Phobius"/>
    </source>
</evidence>
<dbReference type="OrthoDB" id="2677932at2"/>
<reference evidence="3 4" key="1">
    <citation type="submission" date="2018-05" db="EMBL/GenBank/DDBJ databases">
        <title>Micromonospora from Atacama Desert.</title>
        <authorList>
            <person name="Carro L."/>
            <person name="Goodfellow M."/>
            <person name="Klenk H.-P."/>
        </authorList>
    </citation>
    <scope>NUCLEOTIDE SEQUENCE [LARGE SCALE GENOMIC DNA]</scope>
    <source>
        <strain evidence="3 4">LB39</strain>
    </source>
</reference>
<gene>
    <name evidence="3" type="ORF">DLJ59_13625</name>
</gene>
<comment type="caution">
    <text evidence="3">The sequence shown here is derived from an EMBL/GenBank/DDBJ whole genome shotgun (WGS) entry which is preliminary data.</text>
</comment>
<feature type="transmembrane region" description="Helical" evidence="1">
    <location>
        <begin position="121"/>
        <end position="142"/>
    </location>
</feature>
<feature type="domain" description="Outer membrane channel protein CpnT-like N-terminal" evidence="2">
    <location>
        <begin position="17"/>
        <end position="139"/>
    </location>
</feature>
<protein>
    <recommendedName>
        <fullName evidence="2">Outer membrane channel protein CpnT-like N-terminal domain-containing protein</fullName>
    </recommendedName>
</protein>
<organism evidence="3 4">
    <name type="scientific">Micromonospora inaquosa</name>
    <dbReference type="NCBI Taxonomy" id="2203716"/>
    <lineage>
        <taxon>Bacteria</taxon>
        <taxon>Bacillati</taxon>
        <taxon>Actinomycetota</taxon>
        <taxon>Actinomycetes</taxon>
        <taxon>Micromonosporales</taxon>
        <taxon>Micromonosporaceae</taxon>
        <taxon>Micromonospora</taxon>
    </lineage>
</organism>
<dbReference type="RefSeq" id="WP_124772873.1">
    <property type="nucleotide sequence ID" value="NZ_JBEZFR010000038.1"/>
</dbReference>
<dbReference type="InterPro" id="IPR057746">
    <property type="entry name" value="CpnT-like_N"/>
</dbReference>
<evidence type="ECO:0000313" key="4">
    <source>
        <dbReference type="Proteomes" id="UP000282312"/>
    </source>
</evidence>
<evidence type="ECO:0000259" key="2">
    <source>
        <dbReference type="Pfam" id="PF25547"/>
    </source>
</evidence>
<proteinExistence type="predicted"/>
<dbReference type="Pfam" id="PF25547">
    <property type="entry name" value="WXG100_2"/>
    <property type="match status" value="1"/>
</dbReference>